<reference evidence="1 2" key="1">
    <citation type="journal article" date="2017" name="BMC Genomics">
        <title>Genome sequencing of 39 Akkermansia muciniphila isolates reveals its population structure, genomic and functional diverisity, and global distribution in mammalian gut microbiotas.</title>
        <authorList>
            <person name="Guo X."/>
            <person name="Li S."/>
            <person name="Zhang J."/>
            <person name="Wu F."/>
            <person name="Li X."/>
            <person name="Wu D."/>
            <person name="Zhang M."/>
            <person name="Ou Z."/>
            <person name="Jie Z."/>
            <person name="Yan Q."/>
            <person name="Li P."/>
            <person name="Yi J."/>
            <person name="Peng Y."/>
        </authorList>
    </citation>
    <scope>NUCLEOTIDE SEQUENCE [LARGE SCALE GENOMIC DNA]</scope>
    <source>
        <strain evidence="1 2">GP28</strain>
    </source>
</reference>
<evidence type="ECO:0000313" key="2">
    <source>
        <dbReference type="Proteomes" id="UP000236075"/>
    </source>
</evidence>
<dbReference type="AlphaFoldDB" id="A0AAX0WQZ1"/>
<evidence type="ECO:0000313" key="1">
    <source>
        <dbReference type="EMBL" id="PND04165.1"/>
    </source>
</evidence>
<dbReference type="InterPro" id="IPR006175">
    <property type="entry name" value="YjgF/YER057c/UK114"/>
</dbReference>
<gene>
    <name evidence="1" type="ORF">CXT95_05210</name>
</gene>
<dbReference type="EMBL" id="PJLB01000005">
    <property type="protein sequence ID" value="PND04165.1"/>
    <property type="molecule type" value="Genomic_DNA"/>
</dbReference>
<dbReference type="PANTHER" id="PTHR11803:SF39">
    <property type="entry name" value="2-IMINOBUTANOATE_2-IMINOPROPANOATE DEAMINASE"/>
    <property type="match status" value="1"/>
</dbReference>
<dbReference type="RefSeq" id="WP_102740557.1">
    <property type="nucleotide sequence ID" value="NZ_DAWDCR010000004.1"/>
</dbReference>
<dbReference type="PANTHER" id="PTHR11803">
    <property type="entry name" value="2-IMINOBUTANOATE/2-IMINOPROPANOATE DEAMINASE RIDA"/>
    <property type="match status" value="1"/>
</dbReference>
<name>A0AAX0WQZ1_9BACT</name>
<accession>A0AAX0WQZ1</accession>
<dbReference type="Proteomes" id="UP000236075">
    <property type="component" value="Unassembled WGS sequence"/>
</dbReference>
<sequence>MMTANAPEQLEWSGKNGAEERFFCMTAEPGASFEEELHSLMARYRNLGGGEEDEFLLRFHVSDPVRQSAALRRMIGERNSYVSMVGQPPANGARVALEAWHIGGMLGKRHMAEQGGTVVEALRAHYRLFLAGKREFSSPDSCGQMREEFRWLDRIAALQGGTVPDLIHRTWIYCRDIDNNYRGLVEGRNGCFDRYGLTPESHFIASTGIEGCTELPGRLLHMDSLGIAGLEPGQVRYMEAPDYLSPTHVYRVAFERGVRIVYGDRSHYFLSGTASIDAEGNIVHPGDVVGQTARTLENMSALMERSGGSLSDLKQAVVYLRDWADRETVRNRLMDSPLAAVPHVMLKAPVCRPGWLVEIDGIAVNGAGESAFAPL</sequence>
<dbReference type="SUPFAM" id="SSF55298">
    <property type="entry name" value="YjgF-like"/>
    <property type="match status" value="1"/>
</dbReference>
<comment type="caution">
    <text evidence="1">The sequence shown here is derived from an EMBL/GenBank/DDBJ whole genome shotgun (WGS) entry which is preliminary data.</text>
</comment>
<dbReference type="GO" id="GO:0005829">
    <property type="term" value="C:cytosol"/>
    <property type="evidence" value="ECO:0007669"/>
    <property type="project" value="TreeGrafter"/>
</dbReference>
<dbReference type="GO" id="GO:0019239">
    <property type="term" value="F:deaminase activity"/>
    <property type="evidence" value="ECO:0007669"/>
    <property type="project" value="TreeGrafter"/>
</dbReference>
<dbReference type="Pfam" id="PF01042">
    <property type="entry name" value="Ribonuc_L-PSP"/>
    <property type="match status" value="1"/>
</dbReference>
<protein>
    <submittedName>
        <fullName evidence="1">Uncharacterized protein</fullName>
    </submittedName>
</protein>
<proteinExistence type="predicted"/>
<organism evidence="1 2">
    <name type="scientific">Akkermansia muciniphila</name>
    <dbReference type="NCBI Taxonomy" id="239935"/>
    <lineage>
        <taxon>Bacteria</taxon>
        <taxon>Pseudomonadati</taxon>
        <taxon>Verrucomicrobiota</taxon>
        <taxon>Verrucomicrobiia</taxon>
        <taxon>Verrucomicrobiales</taxon>
        <taxon>Akkermansiaceae</taxon>
        <taxon>Akkermansia</taxon>
    </lineage>
</organism>
<dbReference type="Gene3D" id="3.30.1330.40">
    <property type="entry name" value="RutC-like"/>
    <property type="match status" value="1"/>
</dbReference>
<dbReference type="InterPro" id="IPR035959">
    <property type="entry name" value="RutC-like_sf"/>
</dbReference>